<accession>A0ABU1MBV5</accession>
<proteinExistence type="predicted"/>
<dbReference type="Proteomes" id="UP001184614">
    <property type="component" value="Unassembled WGS sequence"/>
</dbReference>
<evidence type="ECO:0000313" key="2">
    <source>
        <dbReference type="Proteomes" id="UP001184614"/>
    </source>
</evidence>
<dbReference type="EMBL" id="JAVDQT010000006">
    <property type="protein sequence ID" value="MDR6433538.1"/>
    <property type="molecule type" value="Genomic_DNA"/>
</dbReference>
<dbReference type="RefSeq" id="WP_310014461.1">
    <property type="nucleotide sequence ID" value="NZ_JAVDQT010000006.1"/>
</dbReference>
<name>A0ABU1MBV5_9HYPH</name>
<sequence>MNNPLVARPLLAGFFIDIDINIFEDTNTSLYLLNIRCNKEACCFPGREQWVFHLLTSNLFAWKNLIVHLPYPGSVDEFEPVSFGSNMNHADKAPGKLVGWQWRG</sequence>
<comment type="caution">
    <text evidence="1">The sequence shown here is derived from an EMBL/GenBank/DDBJ whole genome shotgun (WGS) entry which is preliminary data.</text>
</comment>
<organism evidence="1 2">
    <name type="scientific">Brucella pseudogrignonensis</name>
    <dbReference type="NCBI Taxonomy" id="419475"/>
    <lineage>
        <taxon>Bacteria</taxon>
        <taxon>Pseudomonadati</taxon>
        <taxon>Pseudomonadota</taxon>
        <taxon>Alphaproteobacteria</taxon>
        <taxon>Hyphomicrobiales</taxon>
        <taxon>Brucellaceae</taxon>
        <taxon>Brucella/Ochrobactrum group</taxon>
        <taxon>Brucella</taxon>
    </lineage>
</organism>
<protein>
    <submittedName>
        <fullName evidence="1">Uncharacterized protein</fullName>
    </submittedName>
</protein>
<keyword evidence="2" id="KW-1185">Reference proteome</keyword>
<gene>
    <name evidence="1" type="ORF">J2782_003284</name>
</gene>
<reference evidence="1 2" key="1">
    <citation type="submission" date="2023-07" db="EMBL/GenBank/DDBJ databases">
        <title>Sorghum-associated microbial communities from plants grown in Nebraska, USA.</title>
        <authorList>
            <person name="Schachtman D."/>
        </authorList>
    </citation>
    <scope>NUCLEOTIDE SEQUENCE [LARGE SCALE GENOMIC DNA]</scope>
    <source>
        <strain evidence="1 2">DS1730</strain>
    </source>
</reference>
<evidence type="ECO:0000313" key="1">
    <source>
        <dbReference type="EMBL" id="MDR6433538.1"/>
    </source>
</evidence>